<reference evidence="19" key="1">
    <citation type="journal article" date="2004" name="Gene">
        <title>Large-scale gene rearrangements in the mitochondrial genomes of two calanoid copepods Eucalanus bungii and Neocalanus cristatus (Crustacea), with notes on new versatile primers for the srRNA and COI genes.</title>
        <authorList>
            <person name="Machida R.J."/>
            <person name="Miya M.U."/>
            <person name="Nishida M."/>
            <person name="Nishida S."/>
        </authorList>
    </citation>
    <scope>NUCLEOTIDE SEQUENCE</scope>
</reference>
<evidence type="ECO:0000256" key="2">
    <source>
        <dbReference type="ARBA" id="ARBA00004225"/>
    </source>
</evidence>
<dbReference type="PANTHER" id="PTHR43507">
    <property type="entry name" value="NADH-UBIQUINONE OXIDOREDUCTASE CHAIN 4"/>
    <property type="match status" value="1"/>
</dbReference>
<feature type="domain" description="NADH:quinone oxidoreductase/Mrp antiporter transmembrane" evidence="18">
    <location>
        <begin position="96"/>
        <end position="381"/>
    </location>
</feature>
<accession>Q6L9V1</accession>
<evidence type="ECO:0000256" key="7">
    <source>
        <dbReference type="ARBA" id="ARBA00022660"/>
    </source>
</evidence>
<feature type="transmembrane region" description="Helical" evidence="17">
    <location>
        <begin position="133"/>
        <end position="155"/>
    </location>
</feature>
<evidence type="ECO:0000256" key="11">
    <source>
        <dbReference type="ARBA" id="ARBA00022989"/>
    </source>
</evidence>
<feature type="transmembrane region" description="Helical" evidence="17">
    <location>
        <begin position="50"/>
        <end position="68"/>
    </location>
</feature>
<evidence type="ECO:0000256" key="14">
    <source>
        <dbReference type="ARBA" id="ARBA00023128"/>
    </source>
</evidence>
<dbReference type="GO" id="GO:0003954">
    <property type="term" value="F:NADH dehydrogenase activity"/>
    <property type="evidence" value="ECO:0007669"/>
    <property type="project" value="TreeGrafter"/>
</dbReference>
<evidence type="ECO:0000256" key="1">
    <source>
        <dbReference type="ARBA" id="ARBA00003257"/>
    </source>
</evidence>
<dbReference type="EMBL" id="AB091773">
    <property type="protein sequence ID" value="BAD19007.1"/>
    <property type="molecule type" value="Genomic_DNA"/>
</dbReference>
<comment type="function">
    <text evidence="1">Core subunit of the mitochondrial membrane respiratory chain NADH dehydrogenase (Complex I) that is believed to belong to the minimal assembly required for catalysis. Complex I functions in the transfer of electrons from NADH to the respiratory chain. The immediate electron acceptor for the enzyme is believed to be ubiquinone.</text>
</comment>
<dbReference type="InterPro" id="IPR003918">
    <property type="entry name" value="NADH_UbQ_OxRdtase"/>
</dbReference>
<feature type="transmembrane region" description="Helical" evidence="17">
    <location>
        <begin position="101"/>
        <end position="121"/>
    </location>
</feature>
<dbReference type="GO" id="GO:0048039">
    <property type="term" value="F:ubiquinone binding"/>
    <property type="evidence" value="ECO:0007669"/>
    <property type="project" value="TreeGrafter"/>
</dbReference>
<geneLocation type="mitochondrion" evidence="19"/>
<feature type="transmembrane region" description="Helical" evidence="17">
    <location>
        <begin position="175"/>
        <end position="193"/>
    </location>
</feature>
<dbReference type="GO" id="GO:0042773">
    <property type="term" value="P:ATP synthesis coupled electron transport"/>
    <property type="evidence" value="ECO:0007669"/>
    <property type="project" value="InterPro"/>
</dbReference>
<evidence type="ECO:0000256" key="6">
    <source>
        <dbReference type="ARBA" id="ARBA00022448"/>
    </source>
</evidence>
<keyword evidence="9" id="KW-1278">Translocase</keyword>
<evidence type="ECO:0000256" key="3">
    <source>
        <dbReference type="ARBA" id="ARBA00009025"/>
    </source>
</evidence>
<keyword evidence="11 17" id="KW-1133">Transmembrane helix</keyword>
<feature type="transmembrane region" description="Helical" evidence="17">
    <location>
        <begin position="205"/>
        <end position="225"/>
    </location>
</feature>
<evidence type="ECO:0000256" key="5">
    <source>
        <dbReference type="ARBA" id="ARBA00021006"/>
    </source>
</evidence>
<sequence>MMKILIISMLIILSPTSVKMILLSTLLIIMLSSLTLTNLSSLLGVMNYDLISVSLLMLTFWITILMKFSQFSAPLLNSLFSLFLFLNLSLVLSFLSHSILMFYFFFEWSLLPIFMIIMGWGYQLERLKASMYLLFYTLFASLPLLLIILLVTANLASTSMFYMGILSNFMFKSPVMLMMLITAFLVKFPMFFVHQWLPKAHVEAPVSGSMILAGILLKLGGYGMIRMGFLLKVSSSLSMLSVFSLLGGGLLGVVCLSHSDMKVMIAYSSVVHMALIIVGVMSLTSWGINGAMMVMLAHGFCSSGMFSCANMMYERSHSRSLMCNKGNLNFIPSMSLMWFLLCMANFGGPFTYNLLGEILLIINLSSMNVFLLVSILFISFFSAAYSLILYSSTQQGNTFNSAYLISHMSTRELNVLSSHLWPLMLIPASSIMM</sequence>
<dbReference type="GO" id="GO:0031966">
    <property type="term" value="C:mitochondrial membrane"/>
    <property type="evidence" value="ECO:0007669"/>
    <property type="project" value="UniProtKB-SubCell"/>
</dbReference>
<keyword evidence="10 17" id="KW-0249">Electron transport</keyword>
<evidence type="ECO:0000256" key="4">
    <source>
        <dbReference type="ARBA" id="ARBA00012944"/>
    </source>
</evidence>
<keyword evidence="8 17" id="KW-0812">Transmembrane</keyword>
<evidence type="ECO:0000256" key="12">
    <source>
        <dbReference type="ARBA" id="ARBA00023027"/>
    </source>
</evidence>
<feature type="transmembrane region" description="Helical" evidence="17">
    <location>
        <begin position="264"/>
        <end position="286"/>
    </location>
</feature>
<evidence type="ECO:0000256" key="15">
    <source>
        <dbReference type="ARBA" id="ARBA00023136"/>
    </source>
</evidence>
<protein>
    <recommendedName>
        <fullName evidence="5 17">NADH-ubiquinone oxidoreductase chain 4</fullName>
        <ecNumber evidence="4 17">7.1.1.2</ecNumber>
    </recommendedName>
</protein>
<dbReference type="InterPro" id="IPR001750">
    <property type="entry name" value="ND/Mrp_TM"/>
</dbReference>
<name>Q6L9V1_NEOCR</name>
<keyword evidence="12 17" id="KW-0520">NAD</keyword>
<dbReference type="GO" id="GO:0008137">
    <property type="term" value="F:NADH dehydrogenase (ubiquinone) activity"/>
    <property type="evidence" value="ECO:0007669"/>
    <property type="project" value="UniProtKB-UniRule"/>
</dbReference>
<feature type="transmembrane region" description="Helical" evidence="17">
    <location>
        <begin position="292"/>
        <end position="313"/>
    </location>
</feature>
<keyword evidence="7 17" id="KW-0679">Respiratory chain</keyword>
<keyword evidence="13 17" id="KW-0830">Ubiquinone</keyword>
<feature type="transmembrane region" description="Helical" evidence="17">
    <location>
        <begin position="334"/>
        <end position="355"/>
    </location>
</feature>
<gene>
    <name evidence="19" type="primary">ND4</name>
</gene>
<dbReference type="PRINTS" id="PR01437">
    <property type="entry name" value="NUOXDRDTASE4"/>
</dbReference>
<keyword evidence="15 17" id="KW-0472">Membrane</keyword>
<feature type="transmembrane region" description="Helical" evidence="17">
    <location>
        <begin position="237"/>
        <end position="257"/>
    </location>
</feature>
<comment type="function">
    <text evidence="17">Core subunit of the mitochondrial membrane respiratory chain NADH dehydrogenase (Complex I) which catalyzes electron transfer from NADH through the respiratory chain, using ubiquinone as an electron acceptor. Essential for the catalytic activity and assembly of complex I.</text>
</comment>
<evidence type="ECO:0000256" key="9">
    <source>
        <dbReference type="ARBA" id="ARBA00022967"/>
    </source>
</evidence>
<dbReference type="PANTHER" id="PTHR43507:SF20">
    <property type="entry name" value="NADH-UBIQUINONE OXIDOREDUCTASE CHAIN 4"/>
    <property type="match status" value="1"/>
</dbReference>
<evidence type="ECO:0000256" key="16">
    <source>
        <dbReference type="ARBA" id="ARBA00049551"/>
    </source>
</evidence>
<evidence type="ECO:0000256" key="13">
    <source>
        <dbReference type="ARBA" id="ARBA00023075"/>
    </source>
</evidence>
<comment type="similarity">
    <text evidence="3 17">Belongs to the complex I subunit 4 family.</text>
</comment>
<feature type="transmembrane region" description="Helical" evidence="17">
    <location>
        <begin position="367"/>
        <end position="392"/>
    </location>
</feature>
<keyword evidence="14 17" id="KW-0496">Mitochondrion</keyword>
<evidence type="ECO:0000256" key="10">
    <source>
        <dbReference type="ARBA" id="ARBA00022982"/>
    </source>
</evidence>
<feature type="transmembrane region" description="Helical" evidence="17">
    <location>
        <begin position="75"/>
        <end position="95"/>
    </location>
</feature>
<dbReference type="AlphaFoldDB" id="Q6L9V1"/>
<evidence type="ECO:0000256" key="8">
    <source>
        <dbReference type="ARBA" id="ARBA00022692"/>
    </source>
</evidence>
<evidence type="ECO:0000256" key="17">
    <source>
        <dbReference type="RuleBase" id="RU003297"/>
    </source>
</evidence>
<comment type="catalytic activity">
    <reaction evidence="16 17">
        <text>a ubiquinone + NADH + 5 H(+)(in) = a ubiquinol + NAD(+) + 4 H(+)(out)</text>
        <dbReference type="Rhea" id="RHEA:29091"/>
        <dbReference type="Rhea" id="RHEA-COMP:9565"/>
        <dbReference type="Rhea" id="RHEA-COMP:9566"/>
        <dbReference type="ChEBI" id="CHEBI:15378"/>
        <dbReference type="ChEBI" id="CHEBI:16389"/>
        <dbReference type="ChEBI" id="CHEBI:17976"/>
        <dbReference type="ChEBI" id="CHEBI:57540"/>
        <dbReference type="ChEBI" id="CHEBI:57945"/>
        <dbReference type="EC" id="7.1.1.2"/>
    </reaction>
</comment>
<dbReference type="Pfam" id="PF00361">
    <property type="entry name" value="Proton_antipo_M"/>
    <property type="match status" value="1"/>
</dbReference>
<organism evidence="19">
    <name type="scientific">Neocalanus cristatus</name>
    <name type="common">Copepod</name>
    <name type="synonym">Calanus cristatus</name>
    <dbReference type="NCBI Taxonomy" id="119368"/>
    <lineage>
        <taxon>Eukaryota</taxon>
        <taxon>Metazoa</taxon>
        <taxon>Ecdysozoa</taxon>
        <taxon>Arthropoda</taxon>
        <taxon>Crustacea</taxon>
        <taxon>Multicrustacea</taxon>
        <taxon>Hexanauplia</taxon>
        <taxon>Copepoda</taxon>
        <taxon>Calanoida</taxon>
        <taxon>Calanidae</taxon>
        <taxon>Neocalanus</taxon>
    </lineage>
</organism>
<dbReference type="GO" id="GO:0015990">
    <property type="term" value="P:electron transport coupled proton transport"/>
    <property type="evidence" value="ECO:0007669"/>
    <property type="project" value="TreeGrafter"/>
</dbReference>
<dbReference type="EC" id="7.1.1.2" evidence="4 17"/>
<evidence type="ECO:0000313" key="19">
    <source>
        <dbReference type="EMBL" id="BAD19007.1"/>
    </source>
</evidence>
<keyword evidence="6 17" id="KW-0813">Transport</keyword>
<evidence type="ECO:0000259" key="18">
    <source>
        <dbReference type="Pfam" id="PF00361"/>
    </source>
</evidence>
<proteinExistence type="inferred from homology"/>
<comment type="subcellular location">
    <subcellularLocation>
        <location evidence="2 17">Mitochondrion membrane</location>
        <topology evidence="2 17">Multi-pass membrane protein</topology>
    </subcellularLocation>
</comment>